<dbReference type="Proteomes" id="UP001497453">
    <property type="component" value="Chromosome 4"/>
</dbReference>
<keyword evidence="3" id="KW-0690">Ribosome biogenesis</keyword>
<dbReference type="SMART" id="SM00451">
    <property type="entry name" value="ZnF_U1"/>
    <property type="match status" value="2"/>
</dbReference>
<evidence type="ECO:0000256" key="8">
    <source>
        <dbReference type="ARBA" id="ARBA00034126"/>
    </source>
</evidence>
<evidence type="ECO:0000313" key="12">
    <source>
        <dbReference type="EMBL" id="CAL1707014.1"/>
    </source>
</evidence>
<protein>
    <recommendedName>
        <fullName evidence="11">C2H2-type domain-containing protein</fullName>
    </recommendedName>
</protein>
<sequence>MADSTQNLFTCLSCSIAFYLADDQRVHYRSDHHRYNMKRRVAGLSPVSVEIFSQRVLERQSETAVAASSKFSSCTVCGKTYTTENAYRSHMSSKKHKENEQKAAKRASEPRKEPTPPATVEEPAPERPAPSIGISLTVAPNATEEEIIQTIDEKIAAARARLSPSHCLFCLSASSSTEENLAHMSAAHSFFLPDTEYLVDLSGLLTYLGEKIAVGNVCIYCGAEFRTLDAVRRHMLDKGHSLLILMRRNGRRPSERRRHMGRMRMKNGRMLRMMERKLMRLSRSLRVTRMLISTNTLLDWVTHRTSSSYLPDHESHIVISMVTIEHHMWLLLGEHDLEKMHQL</sequence>
<organism evidence="12 13">
    <name type="scientific">Somion occarium</name>
    <dbReference type="NCBI Taxonomy" id="3059160"/>
    <lineage>
        <taxon>Eukaryota</taxon>
        <taxon>Fungi</taxon>
        <taxon>Dikarya</taxon>
        <taxon>Basidiomycota</taxon>
        <taxon>Agaricomycotina</taxon>
        <taxon>Agaricomycetes</taxon>
        <taxon>Polyporales</taxon>
        <taxon>Cerrenaceae</taxon>
        <taxon>Somion</taxon>
    </lineage>
</organism>
<reference evidence="13" key="1">
    <citation type="submission" date="2024-04" db="EMBL/GenBank/DDBJ databases">
        <authorList>
            <person name="Shaw F."/>
            <person name="Minotto A."/>
        </authorList>
    </citation>
    <scope>NUCLEOTIDE SEQUENCE [LARGE SCALE GENOMIC DNA]</scope>
</reference>
<evidence type="ECO:0000256" key="3">
    <source>
        <dbReference type="ARBA" id="ARBA00022517"/>
    </source>
</evidence>
<comment type="subcellular location">
    <subcellularLocation>
        <location evidence="1">Cytoplasm</location>
    </subcellularLocation>
</comment>
<dbReference type="SMART" id="SM00355">
    <property type="entry name" value="ZnF_C2H2"/>
    <property type="match status" value="4"/>
</dbReference>
<dbReference type="Pfam" id="PF12756">
    <property type="entry name" value="zf-C2H2_2"/>
    <property type="match status" value="1"/>
</dbReference>
<feature type="domain" description="C2H2-type" evidence="11">
    <location>
        <begin position="72"/>
        <end position="101"/>
    </location>
</feature>
<dbReference type="Pfam" id="PF12171">
    <property type="entry name" value="zf-C2H2_jaz"/>
    <property type="match status" value="1"/>
</dbReference>
<evidence type="ECO:0000256" key="4">
    <source>
        <dbReference type="ARBA" id="ARBA00022723"/>
    </source>
</evidence>
<dbReference type="SUPFAM" id="SSF57667">
    <property type="entry name" value="beta-beta-alpha zinc fingers"/>
    <property type="match status" value="2"/>
</dbReference>
<feature type="region of interest" description="Disordered" evidence="10">
    <location>
        <begin position="88"/>
        <end position="132"/>
    </location>
</feature>
<keyword evidence="13" id="KW-1185">Reference proteome</keyword>
<evidence type="ECO:0000256" key="7">
    <source>
        <dbReference type="ARBA" id="ARBA00022833"/>
    </source>
</evidence>
<dbReference type="InterPro" id="IPR036236">
    <property type="entry name" value="Znf_C2H2_sf"/>
</dbReference>
<keyword evidence="6 9" id="KW-0863">Zinc-finger</keyword>
<evidence type="ECO:0000313" key="13">
    <source>
        <dbReference type="Proteomes" id="UP001497453"/>
    </source>
</evidence>
<dbReference type="EMBL" id="OZ037947">
    <property type="protein sequence ID" value="CAL1707014.1"/>
    <property type="molecule type" value="Genomic_DNA"/>
</dbReference>
<evidence type="ECO:0000256" key="6">
    <source>
        <dbReference type="ARBA" id="ARBA00022771"/>
    </source>
</evidence>
<evidence type="ECO:0000256" key="9">
    <source>
        <dbReference type="PROSITE-ProRule" id="PRU00042"/>
    </source>
</evidence>
<keyword evidence="5" id="KW-0677">Repeat</keyword>
<dbReference type="InterPro" id="IPR003604">
    <property type="entry name" value="Matrin/U1-like-C_Znf_C2H2"/>
</dbReference>
<accession>A0ABP1DIE9</accession>
<dbReference type="Gene3D" id="3.30.160.60">
    <property type="entry name" value="Classic Zinc Finger"/>
    <property type="match status" value="1"/>
</dbReference>
<proteinExistence type="inferred from homology"/>
<comment type="similarity">
    <text evidence="8">Belongs to the REI1 family.</text>
</comment>
<dbReference type="PANTHER" id="PTHR13182">
    <property type="entry name" value="ZINC FINGER PROTEIN 622"/>
    <property type="match status" value="1"/>
</dbReference>
<keyword evidence="2" id="KW-0963">Cytoplasm</keyword>
<dbReference type="InterPro" id="IPR013087">
    <property type="entry name" value="Znf_C2H2_type"/>
</dbReference>
<name>A0ABP1DIE9_9APHY</name>
<dbReference type="PROSITE" id="PS50157">
    <property type="entry name" value="ZINC_FINGER_C2H2_2"/>
    <property type="match status" value="1"/>
</dbReference>
<evidence type="ECO:0000256" key="1">
    <source>
        <dbReference type="ARBA" id="ARBA00004496"/>
    </source>
</evidence>
<keyword evidence="4" id="KW-0479">Metal-binding</keyword>
<dbReference type="InterPro" id="IPR040025">
    <property type="entry name" value="Znf622/Rei1/Reh1"/>
</dbReference>
<dbReference type="InterPro" id="IPR041661">
    <property type="entry name" value="ZN622/Rei1/Reh1_Znf-C2H2"/>
</dbReference>
<feature type="compositionally biased region" description="Basic and acidic residues" evidence="10">
    <location>
        <begin position="97"/>
        <end position="114"/>
    </location>
</feature>
<dbReference type="PANTHER" id="PTHR13182:SF8">
    <property type="entry name" value="CYTOPLASMIC 60S SUBUNIT BIOGENESIS FACTOR ZNF622"/>
    <property type="match status" value="1"/>
</dbReference>
<keyword evidence="7" id="KW-0862">Zinc</keyword>
<evidence type="ECO:0000256" key="2">
    <source>
        <dbReference type="ARBA" id="ARBA00022490"/>
    </source>
</evidence>
<dbReference type="PROSITE" id="PS00028">
    <property type="entry name" value="ZINC_FINGER_C2H2_1"/>
    <property type="match status" value="2"/>
</dbReference>
<evidence type="ECO:0000259" key="11">
    <source>
        <dbReference type="PROSITE" id="PS50157"/>
    </source>
</evidence>
<evidence type="ECO:0000256" key="5">
    <source>
        <dbReference type="ARBA" id="ARBA00022737"/>
    </source>
</evidence>
<evidence type="ECO:0000256" key="10">
    <source>
        <dbReference type="SAM" id="MobiDB-lite"/>
    </source>
</evidence>
<dbReference type="InterPro" id="IPR022755">
    <property type="entry name" value="Znf_C2H2_jaz"/>
</dbReference>
<gene>
    <name evidence="12" type="ORF">GFSPODELE1_LOCUS6149</name>
</gene>